<comment type="caution">
    <text evidence="1">The sequence shown here is derived from an EMBL/GenBank/DDBJ whole genome shotgun (WGS) entry which is preliminary data.</text>
</comment>
<dbReference type="Proteomes" id="UP000245288">
    <property type="component" value="Unassembled WGS sequence"/>
</dbReference>
<sequence length="61" mass="7189">MTDIIEQIIYDIKLEIGISGLESYVCKDGTEIKTDVGAVYDWFSEYKEVLRRRWKEENQNG</sequence>
<evidence type="ECO:0000313" key="2">
    <source>
        <dbReference type="Proteomes" id="UP000245288"/>
    </source>
</evidence>
<evidence type="ECO:0000313" key="1">
    <source>
        <dbReference type="EMBL" id="PWE87126.1"/>
    </source>
</evidence>
<proteinExistence type="predicted"/>
<organism evidence="1 2">
    <name type="scientific">Eubacterium ramulus</name>
    <dbReference type="NCBI Taxonomy" id="39490"/>
    <lineage>
        <taxon>Bacteria</taxon>
        <taxon>Bacillati</taxon>
        <taxon>Bacillota</taxon>
        <taxon>Clostridia</taxon>
        <taxon>Eubacteriales</taxon>
        <taxon>Eubacteriaceae</taxon>
        <taxon>Eubacterium</taxon>
    </lineage>
</organism>
<reference evidence="1 2" key="1">
    <citation type="submission" date="2014-09" db="EMBL/GenBank/DDBJ databases">
        <title>Butyrate-producing bacteria isolated from human gut.</title>
        <authorList>
            <person name="Zhang Q."/>
            <person name="Zhao L."/>
        </authorList>
    </citation>
    <scope>NUCLEOTIDE SEQUENCE [LARGE SCALE GENOMIC DNA]</scope>
    <source>
        <strain evidence="1 2">21</strain>
    </source>
</reference>
<gene>
    <name evidence="1" type="ORF">LG34_06260</name>
</gene>
<dbReference type="RefSeq" id="WP_109215278.1">
    <property type="nucleotide sequence ID" value="NZ_JRFU01000061.1"/>
</dbReference>
<keyword evidence="2" id="KW-1185">Reference proteome</keyword>
<accession>A0A2V1JSA9</accession>
<dbReference type="EMBL" id="JRFU01000061">
    <property type="protein sequence ID" value="PWE87126.1"/>
    <property type="molecule type" value="Genomic_DNA"/>
</dbReference>
<name>A0A2V1JSA9_EUBRA</name>
<dbReference type="AlphaFoldDB" id="A0A2V1JSA9"/>
<protein>
    <submittedName>
        <fullName evidence="1">Uncharacterized protein</fullName>
    </submittedName>
</protein>